<feature type="transmembrane region" description="Helical" evidence="6">
    <location>
        <begin position="110"/>
        <end position="127"/>
    </location>
</feature>
<keyword evidence="9" id="KW-1185">Reference proteome</keyword>
<evidence type="ECO:0000313" key="9">
    <source>
        <dbReference type="Proteomes" id="UP000217265"/>
    </source>
</evidence>
<dbReference type="KEGG" id="vbh:CMV30_04615"/>
<evidence type="ECO:0000256" key="3">
    <source>
        <dbReference type="ARBA" id="ARBA00022692"/>
    </source>
</evidence>
<keyword evidence="5 6" id="KW-0472">Membrane</keyword>
<dbReference type="AlphaFoldDB" id="A0A290QFH0"/>
<keyword evidence="4 6" id="KW-1133">Transmembrane helix</keyword>
<gene>
    <name evidence="8" type="ORF">CMV30_04615</name>
</gene>
<accession>A0A290QFH0</accession>
<feature type="signal peptide" evidence="7">
    <location>
        <begin position="1"/>
        <end position="21"/>
    </location>
</feature>
<feature type="chain" id="PRO_5013239480" evidence="7">
    <location>
        <begin position="22"/>
        <end position="162"/>
    </location>
</feature>
<proteinExistence type="inferred from homology"/>
<feature type="transmembrane region" description="Helical" evidence="6">
    <location>
        <begin position="52"/>
        <end position="69"/>
    </location>
</feature>
<organism evidence="8 9">
    <name type="scientific">Nibricoccus aquaticus</name>
    <dbReference type="NCBI Taxonomy" id="2576891"/>
    <lineage>
        <taxon>Bacteria</taxon>
        <taxon>Pseudomonadati</taxon>
        <taxon>Verrucomicrobiota</taxon>
        <taxon>Opitutia</taxon>
        <taxon>Opitutales</taxon>
        <taxon>Opitutaceae</taxon>
        <taxon>Nibricoccus</taxon>
    </lineage>
</organism>
<dbReference type="PANTHER" id="PTHR10057:SF0">
    <property type="entry name" value="TRANSLOCATOR PROTEIN"/>
    <property type="match status" value="1"/>
</dbReference>
<feature type="transmembrane region" description="Helical" evidence="6">
    <location>
        <begin position="139"/>
        <end position="160"/>
    </location>
</feature>
<dbReference type="CDD" id="cd15904">
    <property type="entry name" value="TSPO_MBR"/>
    <property type="match status" value="1"/>
</dbReference>
<dbReference type="PANTHER" id="PTHR10057">
    <property type="entry name" value="PERIPHERAL-TYPE BENZODIAZEPINE RECEPTOR"/>
    <property type="match status" value="1"/>
</dbReference>
<evidence type="ECO:0000256" key="7">
    <source>
        <dbReference type="SAM" id="SignalP"/>
    </source>
</evidence>
<dbReference type="PIRSF" id="PIRSF005859">
    <property type="entry name" value="PBR"/>
    <property type="match status" value="1"/>
</dbReference>
<keyword evidence="3 6" id="KW-0812">Transmembrane</keyword>
<evidence type="ECO:0000256" key="4">
    <source>
        <dbReference type="ARBA" id="ARBA00022989"/>
    </source>
</evidence>
<dbReference type="Proteomes" id="UP000217265">
    <property type="component" value="Chromosome"/>
</dbReference>
<protein>
    <submittedName>
        <fullName evidence="8">Sensory protein TspO</fullName>
    </submittedName>
</protein>
<dbReference type="Gene3D" id="1.20.1260.100">
    <property type="entry name" value="TspO/MBR protein"/>
    <property type="match status" value="1"/>
</dbReference>
<evidence type="ECO:0000256" key="1">
    <source>
        <dbReference type="ARBA" id="ARBA00004141"/>
    </source>
</evidence>
<dbReference type="Pfam" id="PF03073">
    <property type="entry name" value="TspO_MBR"/>
    <property type="match status" value="1"/>
</dbReference>
<dbReference type="OrthoDB" id="9795496at2"/>
<dbReference type="InterPro" id="IPR004307">
    <property type="entry name" value="TspO_MBR"/>
</dbReference>
<feature type="transmembrane region" description="Helical" evidence="6">
    <location>
        <begin position="81"/>
        <end position="104"/>
    </location>
</feature>
<evidence type="ECO:0000256" key="6">
    <source>
        <dbReference type="SAM" id="Phobius"/>
    </source>
</evidence>
<dbReference type="FunFam" id="1.20.1260.100:FF:000001">
    <property type="entry name" value="translocator protein 2"/>
    <property type="match status" value="1"/>
</dbReference>
<comment type="similarity">
    <text evidence="2">Belongs to the TspO/BZRP family.</text>
</comment>
<dbReference type="GO" id="GO:0033013">
    <property type="term" value="P:tetrapyrrole metabolic process"/>
    <property type="evidence" value="ECO:0007669"/>
    <property type="project" value="UniProtKB-ARBA"/>
</dbReference>
<comment type="subcellular location">
    <subcellularLocation>
        <location evidence="1">Membrane</location>
        <topology evidence="1">Multi-pass membrane protein</topology>
    </subcellularLocation>
</comment>
<keyword evidence="7" id="KW-0732">Signal</keyword>
<evidence type="ECO:0000256" key="5">
    <source>
        <dbReference type="ARBA" id="ARBA00023136"/>
    </source>
</evidence>
<reference evidence="8 9" key="1">
    <citation type="submission" date="2017-09" db="EMBL/GenBank/DDBJ databases">
        <title>Complete genome sequence of Verrucomicrobial strain HZ-65, isolated from freshwater.</title>
        <authorList>
            <person name="Choi A."/>
        </authorList>
    </citation>
    <scope>NUCLEOTIDE SEQUENCE [LARGE SCALE GENOMIC DNA]</scope>
    <source>
        <strain evidence="8 9">HZ-65</strain>
    </source>
</reference>
<dbReference type="EMBL" id="CP023344">
    <property type="protein sequence ID" value="ATC65990.1"/>
    <property type="molecule type" value="Genomic_DNA"/>
</dbReference>
<evidence type="ECO:0000256" key="2">
    <source>
        <dbReference type="ARBA" id="ARBA00007524"/>
    </source>
</evidence>
<dbReference type="InterPro" id="IPR038330">
    <property type="entry name" value="TspO/MBR-related_sf"/>
</dbReference>
<dbReference type="GO" id="GO:0016020">
    <property type="term" value="C:membrane"/>
    <property type="evidence" value="ECO:0007669"/>
    <property type="project" value="UniProtKB-SubCell"/>
</dbReference>
<evidence type="ECO:0000313" key="8">
    <source>
        <dbReference type="EMBL" id="ATC65990.1"/>
    </source>
</evidence>
<sequence>MKPRDWFALTGFLAASFAASAIGGLATASSVTTWFPTIAKPAWNPPSAVFAPVWTILYIFMSIAAWRVWRHRENPALRPAVRALLIAHFLQLILNTAWSLLFFGLRRPDLAFIDIVALLAALFWIQVRLSRIDRPAAMLWTPYLLWVTFATALNFSIWHLNQ</sequence>
<name>A0A290QFH0_9BACT</name>